<feature type="region of interest" description="Disordered" evidence="5">
    <location>
        <begin position="102"/>
        <end position="164"/>
    </location>
</feature>
<name>A0AAN7VHZ4_9COLE</name>
<dbReference type="Pfam" id="PF07534">
    <property type="entry name" value="TLD"/>
    <property type="match status" value="1"/>
</dbReference>
<dbReference type="GO" id="GO:0005634">
    <property type="term" value="C:nucleus"/>
    <property type="evidence" value="ECO:0007669"/>
    <property type="project" value="TreeGrafter"/>
</dbReference>
<evidence type="ECO:0000256" key="3">
    <source>
        <dbReference type="ARBA" id="ARBA00023128"/>
    </source>
</evidence>
<dbReference type="GO" id="GO:0006979">
    <property type="term" value="P:response to oxidative stress"/>
    <property type="evidence" value="ECO:0007669"/>
    <property type="project" value="TreeGrafter"/>
</dbReference>
<feature type="compositionally biased region" description="Polar residues" evidence="5">
    <location>
        <begin position="184"/>
        <end position="194"/>
    </location>
</feature>
<proteinExistence type="inferred from homology"/>
<dbReference type="PANTHER" id="PTHR23354">
    <property type="entry name" value="NUCLEOLAR PROTEIN 7/ESTROGEN RECEPTOR COACTIVATOR-RELATED"/>
    <property type="match status" value="1"/>
</dbReference>
<comment type="caution">
    <text evidence="7">The sequence shown here is derived from an EMBL/GenBank/DDBJ whole genome shotgun (WGS) entry which is preliminary data.</text>
</comment>
<evidence type="ECO:0000256" key="4">
    <source>
        <dbReference type="ARBA" id="ARBA00040604"/>
    </source>
</evidence>
<accession>A0AAN7VHZ4</accession>
<keyword evidence="3" id="KW-0496">Mitochondrion</keyword>
<dbReference type="Proteomes" id="UP001329430">
    <property type="component" value="Chromosome 3"/>
</dbReference>
<feature type="region of interest" description="Disordered" evidence="5">
    <location>
        <begin position="255"/>
        <end position="276"/>
    </location>
</feature>
<organism evidence="7 8">
    <name type="scientific">Pyrocoelia pectoralis</name>
    <dbReference type="NCBI Taxonomy" id="417401"/>
    <lineage>
        <taxon>Eukaryota</taxon>
        <taxon>Metazoa</taxon>
        <taxon>Ecdysozoa</taxon>
        <taxon>Arthropoda</taxon>
        <taxon>Hexapoda</taxon>
        <taxon>Insecta</taxon>
        <taxon>Pterygota</taxon>
        <taxon>Neoptera</taxon>
        <taxon>Endopterygota</taxon>
        <taxon>Coleoptera</taxon>
        <taxon>Polyphaga</taxon>
        <taxon>Elateriformia</taxon>
        <taxon>Elateroidea</taxon>
        <taxon>Lampyridae</taxon>
        <taxon>Lampyrinae</taxon>
        <taxon>Pyrocoelia</taxon>
    </lineage>
</organism>
<sequence>MRVGHIDGSKGEKPEIYYAKPHCKMTDDHEPDSLMVKDETFPELVTDDAESVCSSTEREGDAFPKAFERELVTPTNLDCLENIHNEERRKSLIDQHWAIPSRDRQSVDVDDDSSNLSNLALDDNAESEDESLIRQSCHDSGIDITETVPPPPPPPPVPTVPTKKKYSDADIILSNDWVPPITIAPTQVTPSESDSPSRKKTSSVSFSLDSTSTDLVTTSSLSTSVPDGKDMETRKNKMLKRLSYPLAWMETFTGEKEEEKSSQPNSADSHHSSMFSKVFSRRSSVGTFMRQPADSAKPPKVPPPKLDYRSMVSMDDMPELFVSFDKLIPRPARSCDDPPLYLRLRMGKPIDKPIPRSTPLMSYGKKKMRPEYWFSVPRNRIDDLYSFIQVWFPQLYGELDEEQVQQRGFSLVELDTELWSNDATPSGSRHGSQDGEITELTKESWEVLPMSEELRQALYSSVAPSLDIDIAPPELVGNTEILTDLHRESLCRHLPARAEGYLWSLVFSTSQHGFSLNSMYRKMSKLESPILLVIEDTDNNVFGALTSCALQVSDHFYGTGESLLFRFSPHFQVYNWTGENLYFIKGNNESLSIGAGDGKFGLWLDGDLYQGRSESCQTYGNDPLTPKVDFVVKTLECWAFV</sequence>
<dbReference type="SMART" id="SM00584">
    <property type="entry name" value="TLDc"/>
    <property type="match status" value="1"/>
</dbReference>
<feature type="compositionally biased region" description="Pro residues" evidence="5">
    <location>
        <begin position="148"/>
        <end position="159"/>
    </location>
</feature>
<comment type="subcellular location">
    <subcellularLocation>
        <location evidence="1">Mitochondrion</location>
    </subcellularLocation>
</comment>
<dbReference type="PROSITE" id="PS51886">
    <property type="entry name" value="TLDC"/>
    <property type="match status" value="1"/>
</dbReference>
<feature type="compositionally biased region" description="Polar residues" evidence="5">
    <location>
        <begin position="262"/>
        <end position="276"/>
    </location>
</feature>
<dbReference type="GO" id="GO:0005739">
    <property type="term" value="C:mitochondrion"/>
    <property type="evidence" value="ECO:0007669"/>
    <property type="project" value="UniProtKB-SubCell"/>
</dbReference>
<evidence type="ECO:0000256" key="5">
    <source>
        <dbReference type="SAM" id="MobiDB-lite"/>
    </source>
</evidence>
<comment type="similarity">
    <text evidence="2">Belongs to the OXR1 family.</text>
</comment>
<evidence type="ECO:0000256" key="2">
    <source>
        <dbReference type="ARBA" id="ARBA00009540"/>
    </source>
</evidence>
<protein>
    <recommendedName>
        <fullName evidence="4">Oxidation resistance protein 1</fullName>
    </recommendedName>
</protein>
<evidence type="ECO:0000313" key="7">
    <source>
        <dbReference type="EMBL" id="KAK5646809.1"/>
    </source>
</evidence>
<dbReference type="PANTHER" id="PTHR23354:SF62">
    <property type="entry name" value="MUSTARD, ISOFORM V"/>
    <property type="match status" value="1"/>
</dbReference>
<gene>
    <name evidence="7" type="ORF">RI129_005273</name>
</gene>
<feature type="region of interest" description="Disordered" evidence="5">
    <location>
        <begin position="183"/>
        <end position="231"/>
    </location>
</feature>
<evidence type="ECO:0000256" key="1">
    <source>
        <dbReference type="ARBA" id="ARBA00004173"/>
    </source>
</evidence>
<feature type="domain" description="TLDc" evidence="6">
    <location>
        <begin position="480"/>
        <end position="641"/>
    </location>
</feature>
<dbReference type="EMBL" id="JAVRBK010000003">
    <property type="protein sequence ID" value="KAK5646809.1"/>
    <property type="molecule type" value="Genomic_DNA"/>
</dbReference>
<dbReference type="InterPro" id="IPR006571">
    <property type="entry name" value="TLDc_dom"/>
</dbReference>
<reference evidence="7 8" key="1">
    <citation type="journal article" date="2024" name="Insects">
        <title>An Improved Chromosome-Level Genome Assembly of the Firefly Pyrocoelia pectoralis.</title>
        <authorList>
            <person name="Fu X."/>
            <person name="Meyer-Rochow V.B."/>
            <person name="Ballantyne L."/>
            <person name="Zhu X."/>
        </authorList>
    </citation>
    <scope>NUCLEOTIDE SEQUENCE [LARGE SCALE GENOMIC DNA]</scope>
    <source>
        <strain evidence="7">XCY_ONT2</strain>
    </source>
</reference>
<keyword evidence="8" id="KW-1185">Reference proteome</keyword>
<evidence type="ECO:0000313" key="8">
    <source>
        <dbReference type="Proteomes" id="UP001329430"/>
    </source>
</evidence>
<feature type="compositionally biased region" description="Low complexity" evidence="5">
    <location>
        <begin position="202"/>
        <end position="225"/>
    </location>
</feature>
<dbReference type="AlphaFoldDB" id="A0AAN7VHZ4"/>
<evidence type="ECO:0000259" key="6">
    <source>
        <dbReference type="PROSITE" id="PS51886"/>
    </source>
</evidence>